<gene>
    <name evidence="2" type="ORF">C8A00DRAFT_19715</name>
</gene>
<sequence length="163" mass="18022">MRFISIIVPAALSLAGSCTAWTKSAGGVWVANNNFYRIRDVWVHESCTRMNTETVLTSGACGYFYDGAGNIYNGRTYIHPPDRQYVDVLTWHFRLLPDPGPSSLPLKWVEDWIYNSSSSSSGVQCSDPVSRGPHWGTFILQPGGGGGVLCIFNSFCSRLQHLQ</sequence>
<evidence type="ECO:0000256" key="1">
    <source>
        <dbReference type="SAM" id="SignalP"/>
    </source>
</evidence>
<evidence type="ECO:0000313" key="2">
    <source>
        <dbReference type="EMBL" id="KAK4148457.1"/>
    </source>
</evidence>
<keyword evidence="1" id="KW-0732">Signal</keyword>
<reference evidence="2" key="1">
    <citation type="journal article" date="2023" name="Mol. Phylogenet. Evol.">
        <title>Genome-scale phylogeny and comparative genomics of the fungal order Sordariales.</title>
        <authorList>
            <person name="Hensen N."/>
            <person name="Bonometti L."/>
            <person name="Westerberg I."/>
            <person name="Brannstrom I.O."/>
            <person name="Guillou S."/>
            <person name="Cros-Aarteil S."/>
            <person name="Calhoun S."/>
            <person name="Haridas S."/>
            <person name="Kuo A."/>
            <person name="Mondo S."/>
            <person name="Pangilinan J."/>
            <person name="Riley R."/>
            <person name="LaButti K."/>
            <person name="Andreopoulos B."/>
            <person name="Lipzen A."/>
            <person name="Chen C."/>
            <person name="Yan M."/>
            <person name="Daum C."/>
            <person name="Ng V."/>
            <person name="Clum A."/>
            <person name="Steindorff A."/>
            <person name="Ohm R.A."/>
            <person name="Martin F."/>
            <person name="Silar P."/>
            <person name="Natvig D.O."/>
            <person name="Lalanne C."/>
            <person name="Gautier V."/>
            <person name="Ament-Velasquez S.L."/>
            <person name="Kruys A."/>
            <person name="Hutchinson M.I."/>
            <person name="Powell A.J."/>
            <person name="Barry K."/>
            <person name="Miller A.N."/>
            <person name="Grigoriev I.V."/>
            <person name="Debuchy R."/>
            <person name="Gladieux P."/>
            <person name="Hiltunen Thoren M."/>
            <person name="Johannesson H."/>
        </authorList>
    </citation>
    <scope>NUCLEOTIDE SEQUENCE</scope>
    <source>
        <strain evidence="2">CBS 538.74</strain>
    </source>
</reference>
<protein>
    <submittedName>
        <fullName evidence="2">Uncharacterized protein</fullName>
    </submittedName>
</protein>
<accession>A0AAN6VBN8</accession>
<name>A0AAN6VBN8_9PEZI</name>
<comment type="caution">
    <text evidence="2">The sequence shown here is derived from an EMBL/GenBank/DDBJ whole genome shotgun (WGS) entry which is preliminary data.</text>
</comment>
<dbReference type="PROSITE" id="PS51257">
    <property type="entry name" value="PROKAR_LIPOPROTEIN"/>
    <property type="match status" value="1"/>
</dbReference>
<dbReference type="EMBL" id="MU857378">
    <property type="protein sequence ID" value="KAK4148457.1"/>
    <property type="molecule type" value="Genomic_DNA"/>
</dbReference>
<dbReference type="AlphaFoldDB" id="A0AAN6VBN8"/>
<reference evidence="2" key="2">
    <citation type="submission" date="2023-05" db="EMBL/GenBank/DDBJ databases">
        <authorList>
            <consortium name="Lawrence Berkeley National Laboratory"/>
            <person name="Steindorff A."/>
            <person name="Hensen N."/>
            <person name="Bonometti L."/>
            <person name="Westerberg I."/>
            <person name="Brannstrom I.O."/>
            <person name="Guillou S."/>
            <person name="Cros-Aarteil S."/>
            <person name="Calhoun S."/>
            <person name="Haridas S."/>
            <person name="Kuo A."/>
            <person name="Mondo S."/>
            <person name="Pangilinan J."/>
            <person name="Riley R."/>
            <person name="Labutti K."/>
            <person name="Andreopoulos B."/>
            <person name="Lipzen A."/>
            <person name="Chen C."/>
            <person name="Yanf M."/>
            <person name="Daum C."/>
            <person name="Ng V."/>
            <person name="Clum A."/>
            <person name="Ohm R."/>
            <person name="Martin F."/>
            <person name="Silar P."/>
            <person name="Natvig D."/>
            <person name="Lalanne C."/>
            <person name="Gautier V."/>
            <person name="Ament-Velasquez S.L."/>
            <person name="Kruys A."/>
            <person name="Hutchinson M.I."/>
            <person name="Powell A.J."/>
            <person name="Barry K."/>
            <person name="Miller A.N."/>
            <person name="Grigoriev I.V."/>
            <person name="Debuchy R."/>
            <person name="Gladieux P."/>
            <person name="Thoren M.H."/>
            <person name="Johannesson H."/>
        </authorList>
    </citation>
    <scope>NUCLEOTIDE SEQUENCE</scope>
    <source>
        <strain evidence="2">CBS 538.74</strain>
    </source>
</reference>
<evidence type="ECO:0000313" key="3">
    <source>
        <dbReference type="Proteomes" id="UP001302745"/>
    </source>
</evidence>
<proteinExistence type="predicted"/>
<keyword evidence="3" id="KW-1185">Reference proteome</keyword>
<dbReference type="Proteomes" id="UP001302745">
    <property type="component" value="Unassembled WGS sequence"/>
</dbReference>
<feature type="signal peptide" evidence="1">
    <location>
        <begin position="1"/>
        <end position="20"/>
    </location>
</feature>
<feature type="chain" id="PRO_5042934896" evidence="1">
    <location>
        <begin position="21"/>
        <end position="163"/>
    </location>
</feature>
<organism evidence="2 3">
    <name type="scientific">Chaetomidium leptoderma</name>
    <dbReference type="NCBI Taxonomy" id="669021"/>
    <lineage>
        <taxon>Eukaryota</taxon>
        <taxon>Fungi</taxon>
        <taxon>Dikarya</taxon>
        <taxon>Ascomycota</taxon>
        <taxon>Pezizomycotina</taxon>
        <taxon>Sordariomycetes</taxon>
        <taxon>Sordariomycetidae</taxon>
        <taxon>Sordariales</taxon>
        <taxon>Chaetomiaceae</taxon>
        <taxon>Chaetomidium</taxon>
    </lineage>
</organism>